<dbReference type="Gene3D" id="3.40.50.620">
    <property type="entry name" value="HUPs"/>
    <property type="match status" value="1"/>
</dbReference>
<dbReference type="SUPFAM" id="SSF52425">
    <property type="entry name" value="Cryptochrome/photolyase, N-terminal domain"/>
    <property type="match status" value="1"/>
</dbReference>
<dbReference type="InterPro" id="IPR006050">
    <property type="entry name" value="DNA_photolyase_N"/>
</dbReference>
<feature type="domain" description="Photolyase/cryptochrome alpha/beta" evidence="9">
    <location>
        <begin position="5"/>
        <end position="165"/>
    </location>
</feature>
<evidence type="ECO:0000256" key="1">
    <source>
        <dbReference type="ARBA" id="ARBA00001932"/>
    </source>
</evidence>
<evidence type="ECO:0000256" key="6">
    <source>
        <dbReference type="PIRSR" id="PIRSR602081-1"/>
    </source>
</evidence>
<evidence type="ECO:0000256" key="8">
    <source>
        <dbReference type="SAM" id="MobiDB-lite"/>
    </source>
</evidence>
<feature type="site" description="Electron transfer via tryptophanyl radical" evidence="7">
    <location>
        <position position="477"/>
    </location>
</feature>
<dbReference type="InterPro" id="IPR014133">
    <property type="entry name" value="Cry_DASH"/>
</dbReference>
<dbReference type="NCBIfam" id="TIGR02765">
    <property type="entry name" value="crypto_DASH"/>
    <property type="match status" value="1"/>
</dbReference>
<evidence type="ECO:0000256" key="5">
    <source>
        <dbReference type="ARBA" id="ARBA00022991"/>
    </source>
</evidence>
<evidence type="ECO:0000256" key="2">
    <source>
        <dbReference type="ARBA" id="ARBA00005862"/>
    </source>
</evidence>
<feature type="site" description="Electron transfer via tryptophanyl radical" evidence="7">
    <location>
        <position position="454"/>
    </location>
</feature>
<feature type="binding site" evidence="6">
    <location>
        <position position="286"/>
    </location>
    <ligand>
        <name>FAD</name>
        <dbReference type="ChEBI" id="CHEBI:57692"/>
    </ligand>
</feature>
<dbReference type="InterPro" id="IPR036134">
    <property type="entry name" value="Crypto/Photolyase_FAD-like_sf"/>
</dbReference>
<sequence length="918" mass="102130">MSRGKVLVYLIRRDLRVADNPVLHHLTTNSDHGYTHLLPVYVFDPLQIEVSGFLKHGQASPYPEARSAVGGYWRTGPHRAKFIAQSVWDLKQSLEQLNSGLMLRVGSPVEVVKHIIDALKDGSQFVGGVYMTEENSSEEVDEQSSIQEVCKEQAVEFKLWQDEKYFIDDRDTGLEKPKDLPDIFTSYRKMQEPLRDRPRIPLARPEKAKMLPLPDYASETSEDGPFVVPQTQEDCEARLLEPLKDLMVTPPPRPDGVGSAHPFQGGETHGWERIEHLIKAGGMTKYKETRNGLLGPEFSTKLSAYLALGCITARQIHHELLKLEDGKDEKYKSGAGFGQGENEGTRSVRFELLWRDYMRLCTIKFGKRLFHVHGFRQKNRYDRHWKSADKSSAVKGQSPPPEEVAKLLERILTGTTGLGLIDASQRELFHTGYTSNRARQNVASFLAKHLEIDWRYGAEWYEMLLVDYDVSSNWSNWQYVAGVGNDPRGDERNFNPVKQAFDYDKEGAYVRSWVPELKDLERLECVFQVSTAKTRELQVCGLEDNIMVTDPVKRIQFVPNRKPRPSGKQQWRGGWRGSNGKRGGGRGGGGRGGPGGMANGDRTGHQENGDGHSNHANGDSGPGDSNTNGHSTRGGTQHRGGHGGLTRGGESTSDAFWFDEAKSGKADGPSSDDATAQPKYHQDHVQSHIPLTTWHGSDRVSPNFGRGSHHVGRHSDPNLYQTQWTHDSGKQWNPTSWMGNYHQPVPLQSNGQLNGTNYNPAGFNLAPVPTSEFIPMPQPWFMAPQNTISSSVYPVWAEPRSPGVFVPPPGTIMGPVPTIPVTYQPMSQPPPDAILQIPPPRPAHVMQQKQMSVEARPFVPGQSPNSESSPEVIMVHSDATMVMTTSWEPHAFNENILGDAPQMNMGPVVVAHSGGGAW</sequence>
<dbReference type="PANTHER" id="PTHR11455:SF22">
    <property type="entry name" value="CRYPTOCHROME DASH"/>
    <property type="match status" value="1"/>
</dbReference>
<comment type="cofactor">
    <cofactor evidence="1">
        <name>(6R)-5,10-methylene-5,6,7,8-tetrahydrofolate</name>
        <dbReference type="ChEBI" id="CHEBI:15636"/>
    </cofactor>
</comment>
<evidence type="ECO:0000256" key="3">
    <source>
        <dbReference type="ARBA" id="ARBA00022630"/>
    </source>
</evidence>
<dbReference type="PANTHER" id="PTHR11455">
    <property type="entry name" value="CRYPTOCHROME"/>
    <property type="match status" value="1"/>
</dbReference>
<dbReference type="GO" id="GO:0071949">
    <property type="term" value="F:FAD binding"/>
    <property type="evidence" value="ECO:0007669"/>
    <property type="project" value="TreeGrafter"/>
</dbReference>
<keyword evidence="4 6" id="KW-0274">FAD</keyword>
<evidence type="ECO:0000256" key="7">
    <source>
        <dbReference type="PIRSR" id="PIRSR602081-2"/>
    </source>
</evidence>
<dbReference type="Proteomes" id="UP001175261">
    <property type="component" value="Unassembled WGS sequence"/>
</dbReference>
<protein>
    <recommendedName>
        <fullName evidence="9">Photolyase/cryptochrome alpha/beta domain-containing protein</fullName>
    </recommendedName>
</protein>
<feature type="site" description="Electron transfer via tryptophanyl radical" evidence="7">
    <location>
        <position position="385"/>
    </location>
</feature>
<dbReference type="PRINTS" id="PR00147">
    <property type="entry name" value="DNAPHOTLYASE"/>
</dbReference>
<feature type="binding site" evidence="6">
    <location>
        <begin position="467"/>
        <end position="469"/>
    </location>
    <ligand>
        <name>FAD</name>
        <dbReference type="ChEBI" id="CHEBI:57692"/>
    </ligand>
</feature>
<feature type="binding site" evidence="6">
    <location>
        <begin position="299"/>
        <end position="303"/>
    </location>
    <ligand>
        <name>FAD</name>
        <dbReference type="ChEBI" id="CHEBI:57692"/>
    </ligand>
</feature>
<keyword evidence="5" id="KW-0157">Chromophore</keyword>
<dbReference type="Gene3D" id="1.25.40.80">
    <property type="match status" value="1"/>
</dbReference>
<dbReference type="Gene3D" id="1.10.579.10">
    <property type="entry name" value="DNA Cyclobutane Dipyrimidine Photolyase, subunit A, domain 3"/>
    <property type="match status" value="1"/>
</dbReference>
<organism evidence="10 11">
    <name type="scientific">Sarocladium strictum</name>
    <name type="common">Black bundle disease fungus</name>
    <name type="synonym">Acremonium strictum</name>
    <dbReference type="NCBI Taxonomy" id="5046"/>
    <lineage>
        <taxon>Eukaryota</taxon>
        <taxon>Fungi</taxon>
        <taxon>Dikarya</taxon>
        <taxon>Ascomycota</taxon>
        <taxon>Pezizomycotina</taxon>
        <taxon>Sordariomycetes</taxon>
        <taxon>Hypocreomycetidae</taxon>
        <taxon>Hypocreales</taxon>
        <taxon>Sarocladiaceae</taxon>
        <taxon>Sarocladium</taxon>
    </lineage>
</organism>
<comment type="cofactor">
    <cofactor evidence="6">
        <name>FAD</name>
        <dbReference type="ChEBI" id="CHEBI:57692"/>
    </cofactor>
    <text evidence="6">Binds 1 FAD per subunit.</text>
</comment>
<dbReference type="InterPro" id="IPR005101">
    <property type="entry name" value="Cryptochr/Photolyase_FAD-bd"/>
</dbReference>
<evidence type="ECO:0000313" key="10">
    <source>
        <dbReference type="EMBL" id="KAK0390783.1"/>
    </source>
</evidence>
<dbReference type="GO" id="GO:0003904">
    <property type="term" value="F:deoxyribodipyrimidine photo-lyase activity"/>
    <property type="evidence" value="ECO:0007669"/>
    <property type="project" value="TreeGrafter"/>
</dbReference>
<dbReference type="AlphaFoldDB" id="A0AA39LB51"/>
<dbReference type="InterPro" id="IPR014729">
    <property type="entry name" value="Rossmann-like_a/b/a_fold"/>
</dbReference>
<dbReference type="InterPro" id="IPR002081">
    <property type="entry name" value="Cryptochrome/DNA_photolyase_1"/>
</dbReference>
<feature type="compositionally biased region" description="Gly residues" evidence="8">
    <location>
        <begin position="574"/>
        <end position="598"/>
    </location>
</feature>
<dbReference type="GO" id="GO:0003684">
    <property type="term" value="F:damaged DNA binding"/>
    <property type="evidence" value="ECO:0007669"/>
    <property type="project" value="TreeGrafter"/>
</dbReference>
<proteinExistence type="inferred from homology"/>
<keyword evidence="3 6" id="KW-0285">Flavoprotein</keyword>
<dbReference type="Pfam" id="PF03441">
    <property type="entry name" value="FAD_binding_7"/>
    <property type="match status" value="1"/>
</dbReference>
<comment type="similarity">
    <text evidence="2">Belongs to the DNA photolyase class-1 family.</text>
</comment>
<evidence type="ECO:0000256" key="4">
    <source>
        <dbReference type="ARBA" id="ARBA00022827"/>
    </source>
</evidence>
<comment type="caution">
    <text evidence="10">The sequence shown here is derived from an EMBL/GenBank/DDBJ whole genome shotgun (WGS) entry which is preliminary data.</text>
</comment>
<feature type="compositionally biased region" description="Basic and acidic residues" evidence="8">
    <location>
        <begin position="602"/>
        <end position="613"/>
    </location>
</feature>
<accession>A0AA39LB51</accession>
<dbReference type="InterPro" id="IPR036155">
    <property type="entry name" value="Crypto/Photolyase_N_sf"/>
</dbReference>
<dbReference type="Pfam" id="PF00875">
    <property type="entry name" value="DNA_photolyase"/>
    <property type="match status" value="1"/>
</dbReference>
<dbReference type="SUPFAM" id="SSF48173">
    <property type="entry name" value="Cryptochrome/photolyase FAD-binding domain"/>
    <property type="match status" value="1"/>
</dbReference>
<name>A0AA39LB51_SARSR</name>
<gene>
    <name evidence="10" type="ORF">NLU13_0286</name>
</gene>
<dbReference type="PROSITE" id="PS51645">
    <property type="entry name" value="PHR_CRY_ALPHA_BETA"/>
    <property type="match status" value="1"/>
</dbReference>
<evidence type="ECO:0000259" key="9">
    <source>
        <dbReference type="PROSITE" id="PS51645"/>
    </source>
</evidence>
<keyword evidence="11" id="KW-1185">Reference proteome</keyword>
<evidence type="ECO:0000313" key="11">
    <source>
        <dbReference type="Proteomes" id="UP001175261"/>
    </source>
</evidence>
<feature type="region of interest" description="Disordered" evidence="8">
    <location>
        <begin position="557"/>
        <end position="684"/>
    </location>
</feature>
<reference evidence="10" key="1">
    <citation type="submission" date="2022-10" db="EMBL/GenBank/DDBJ databases">
        <title>Determination and structural analysis of whole genome sequence of Sarocladium strictum F4-1.</title>
        <authorList>
            <person name="Hu L."/>
            <person name="Jiang Y."/>
        </authorList>
    </citation>
    <scope>NUCLEOTIDE SEQUENCE</scope>
    <source>
        <strain evidence="10">F4-1</strain>
    </source>
</reference>
<dbReference type="EMBL" id="JAPDFR010000001">
    <property type="protein sequence ID" value="KAK0390783.1"/>
    <property type="molecule type" value="Genomic_DNA"/>
</dbReference>
<dbReference type="GO" id="GO:0000719">
    <property type="term" value="P:photoreactive repair"/>
    <property type="evidence" value="ECO:0007669"/>
    <property type="project" value="TreeGrafter"/>
</dbReference>